<evidence type="ECO:0000256" key="2">
    <source>
        <dbReference type="ARBA" id="ARBA00022771"/>
    </source>
</evidence>
<dbReference type="PANTHER" id="PTHR46453:SF5">
    <property type="entry name" value="PROTEIN KINASE C-BINDING PROTEIN 1 ISOFORM X1"/>
    <property type="match status" value="1"/>
</dbReference>
<feature type="region of interest" description="Disordered" evidence="5">
    <location>
        <begin position="316"/>
        <end position="352"/>
    </location>
</feature>
<feature type="region of interest" description="Disordered" evidence="5">
    <location>
        <begin position="214"/>
        <end position="260"/>
    </location>
</feature>
<dbReference type="VEuPathDB" id="VectorBase:ASIC005333"/>
<keyword evidence="1" id="KW-0479">Metal-binding</keyword>
<dbReference type="SMART" id="SM00249">
    <property type="entry name" value="PHD"/>
    <property type="match status" value="1"/>
</dbReference>
<proteinExistence type="predicted"/>
<dbReference type="GO" id="GO:0008270">
    <property type="term" value="F:zinc ion binding"/>
    <property type="evidence" value="ECO:0007669"/>
    <property type="project" value="UniProtKB-KW"/>
</dbReference>
<dbReference type="PROSITE" id="PS01359">
    <property type="entry name" value="ZF_PHD_1"/>
    <property type="match status" value="1"/>
</dbReference>
<dbReference type="AlphaFoldDB" id="A0A084VJB8"/>
<reference evidence="8" key="2">
    <citation type="submission" date="2020-05" db="UniProtKB">
        <authorList>
            <consortium name="EnsemblMetazoa"/>
        </authorList>
    </citation>
    <scope>IDENTIFICATION</scope>
</reference>
<dbReference type="STRING" id="74873.A0A084VJB8"/>
<evidence type="ECO:0000313" key="9">
    <source>
        <dbReference type="Proteomes" id="UP000030765"/>
    </source>
</evidence>
<protein>
    <submittedName>
        <fullName evidence="7">AGAP002983-PA-like protein</fullName>
    </submittedName>
</protein>
<reference evidence="7 9" key="1">
    <citation type="journal article" date="2014" name="BMC Genomics">
        <title>Genome sequence of Anopheles sinensis provides insight into genetics basis of mosquito competence for malaria parasites.</title>
        <authorList>
            <person name="Zhou D."/>
            <person name="Zhang D."/>
            <person name="Ding G."/>
            <person name="Shi L."/>
            <person name="Hou Q."/>
            <person name="Ye Y."/>
            <person name="Xu Y."/>
            <person name="Zhou H."/>
            <person name="Xiong C."/>
            <person name="Li S."/>
            <person name="Yu J."/>
            <person name="Hong S."/>
            <person name="Yu X."/>
            <person name="Zou P."/>
            <person name="Chen C."/>
            <person name="Chang X."/>
            <person name="Wang W."/>
            <person name="Lv Y."/>
            <person name="Sun Y."/>
            <person name="Ma L."/>
            <person name="Shen B."/>
            <person name="Zhu C."/>
        </authorList>
    </citation>
    <scope>NUCLEOTIDE SEQUENCE [LARGE SCALE GENOMIC DNA]</scope>
</reference>
<evidence type="ECO:0000256" key="1">
    <source>
        <dbReference type="ARBA" id="ARBA00022723"/>
    </source>
</evidence>
<dbReference type="PROSITE" id="PS50016">
    <property type="entry name" value="ZF_PHD_2"/>
    <property type="match status" value="1"/>
</dbReference>
<dbReference type="EMBL" id="KE524866">
    <property type="protein sequence ID" value="KFB38062.1"/>
    <property type="molecule type" value="Genomic_DNA"/>
</dbReference>
<dbReference type="EnsemblMetazoa" id="ASIC005333-RA">
    <property type="protein sequence ID" value="ASIC005333-PA"/>
    <property type="gene ID" value="ASIC005333"/>
</dbReference>
<dbReference type="GO" id="GO:0005634">
    <property type="term" value="C:nucleus"/>
    <property type="evidence" value="ECO:0007669"/>
    <property type="project" value="TreeGrafter"/>
</dbReference>
<dbReference type="PANTHER" id="PTHR46453">
    <property type="entry name" value="PROTEIN KINASE C-BINDING PROTEIN 1"/>
    <property type="match status" value="1"/>
</dbReference>
<organism evidence="7">
    <name type="scientific">Anopheles sinensis</name>
    <name type="common">Mosquito</name>
    <dbReference type="NCBI Taxonomy" id="74873"/>
    <lineage>
        <taxon>Eukaryota</taxon>
        <taxon>Metazoa</taxon>
        <taxon>Ecdysozoa</taxon>
        <taxon>Arthropoda</taxon>
        <taxon>Hexapoda</taxon>
        <taxon>Insecta</taxon>
        <taxon>Pterygota</taxon>
        <taxon>Neoptera</taxon>
        <taxon>Endopterygota</taxon>
        <taxon>Diptera</taxon>
        <taxon>Nematocera</taxon>
        <taxon>Culicoidea</taxon>
        <taxon>Culicidae</taxon>
        <taxon>Anophelinae</taxon>
        <taxon>Anopheles</taxon>
    </lineage>
</organism>
<dbReference type="InterPro" id="IPR019786">
    <property type="entry name" value="Zinc_finger_PHD-type_CS"/>
</dbReference>
<dbReference type="InterPro" id="IPR011011">
    <property type="entry name" value="Znf_FYVE_PHD"/>
</dbReference>
<gene>
    <name evidence="7" type="ORF">ZHAS_00005333</name>
</gene>
<keyword evidence="9" id="KW-1185">Reference proteome</keyword>
<evidence type="ECO:0000259" key="6">
    <source>
        <dbReference type="PROSITE" id="PS50016"/>
    </source>
</evidence>
<evidence type="ECO:0000256" key="5">
    <source>
        <dbReference type="SAM" id="MobiDB-lite"/>
    </source>
</evidence>
<keyword evidence="3" id="KW-0862">Zinc</keyword>
<feature type="region of interest" description="Disordered" evidence="5">
    <location>
        <begin position="156"/>
        <end position="181"/>
    </location>
</feature>
<sequence length="540" mass="58736">MRVKVTASADRQDAIRTATAQPAPVLIVRTSIAGEVATPKAAVPDRDRVLAADVKKAAVEASSKDAQATGNAFNGIEVGTVAQRMRKDVHKPKSKYPTFISKPSEGLQYTSDTVKSFGSGEMSNTQYKVMQVASNPSNALDSAERNAIVIKKWPADGGRKSIEKPRNTTSQASKRKSTHDRTFDLAKVDQLTDESMAAGENMRNVVKYFRSQSTNNSETYVQPSVTEVRSIEPSTDASAKTGTAGNQPQQESSIPQPEPMETAALTSSIGAQQGLEVQSKRFPSPDGAAKVSREIKSLKETQSQSKVLAEFLDGASRQGKLRKRRSSSVSPAGTNASKQLPPAAAGSGIAHRKRLQSRCFVEDPEDPSPVGLTNRRTGMRSENEDFKMKQQRFLHNLHDKATEAMDDSVEEDTSHDLPMTANDSLSSFGSDGVMKSLDETFGSVAEPPKPGYDRYCFRCKQSRGEQLVGCNSCVRSFHQGCTRPTYSDDNWTCQECRSSSLAHETNPFPTEGYVNLHDCLQSLVESLLGTPDAFWGCSMS</sequence>
<accession>A0A084VJB8</accession>
<evidence type="ECO:0000256" key="3">
    <source>
        <dbReference type="ARBA" id="ARBA00022833"/>
    </source>
</evidence>
<evidence type="ECO:0000313" key="7">
    <source>
        <dbReference type="EMBL" id="KFB38062.1"/>
    </source>
</evidence>
<dbReference type="Gene3D" id="3.30.40.10">
    <property type="entry name" value="Zinc/RING finger domain, C3HC4 (zinc finger)"/>
    <property type="match status" value="1"/>
</dbReference>
<keyword evidence="2 4" id="KW-0863">Zinc-finger</keyword>
<feature type="compositionally biased region" description="Basic and acidic residues" evidence="5">
    <location>
        <begin position="156"/>
        <end position="166"/>
    </location>
</feature>
<evidence type="ECO:0000256" key="4">
    <source>
        <dbReference type="PROSITE-ProRule" id="PRU00146"/>
    </source>
</evidence>
<feature type="compositionally biased region" description="Polar residues" evidence="5">
    <location>
        <begin position="327"/>
        <end position="338"/>
    </location>
</feature>
<feature type="compositionally biased region" description="Polar residues" evidence="5">
    <location>
        <begin position="214"/>
        <end position="246"/>
    </location>
</feature>
<dbReference type="VEuPathDB" id="VectorBase:ASIS007384"/>
<name>A0A084VJB8_ANOSI</name>
<dbReference type="InterPro" id="IPR013083">
    <property type="entry name" value="Znf_RING/FYVE/PHD"/>
</dbReference>
<dbReference type="InterPro" id="IPR019787">
    <property type="entry name" value="Znf_PHD-finger"/>
</dbReference>
<dbReference type="EMBL" id="ATLV01013503">
    <property type="status" value="NOT_ANNOTATED_CDS"/>
    <property type="molecule type" value="Genomic_DNA"/>
</dbReference>
<dbReference type="InterPro" id="IPR001965">
    <property type="entry name" value="Znf_PHD"/>
</dbReference>
<dbReference type="GO" id="GO:0003714">
    <property type="term" value="F:transcription corepressor activity"/>
    <property type="evidence" value="ECO:0007669"/>
    <property type="project" value="TreeGrafter"/>
</dbReference>
<dbReference type="GO" id="GO:0005737">
    <property type="term" value="C:cytoplasm"/>
    <property type="evidence" value="ECO:0007669"/>
    <property type="project" value="TreeGrafter"/>
</dbReference>
<dbReference type="Proteomes" id="UP000030765">
    <property type="component" value="Unassembled WGS sequence"/>
</dbReference>
<dbReference type="SUPFAM" id="SSF57903">
    <property type="entry name" value="FYVE/PHD zinc finger"/>
    <property type="match status" value="1"/>
</dbReference>
<evidence type="ECO:0000313" key="8">
    <source>
        <dbReference type="EnsemblMetazoa" id="ASIC005333-PA"/>
    </source>
</evidence>
<feature type="domain" description="PHD-type" evidence="6">
    <location>
        <begin position="453"/>
        <end position="499"/>
    </location>
</feature>